<dbReference type="InterPro" id="IPR018657">
    <property type="entry name" value="LarA-like_N"/>
</dbReference>
<dbReference type="Gene3D" id="3.40.50.11440">
    <property type="match status" value="1"/>
</dbReference>
<dbReference type="GO" id="GO:0050043">
    <property type="term" value="F:lactate racemase activity"/>
    <property type="evidence" value="ECO:0007669"/>
    <property type="project" value="InterPro"/>
</dbReference>
<dbReference type="OrthoDB" id="9770545at2"/>
<dbReference type="InterPro" id="IPR048520">
    <property type="entry name" value="LarA_C"/>
</dbReference>
<sequence>MEVKLAYGKDKLQVELNPKGYCQIITPRSLPGVSDPLAEISRALAEPIGTSPLAELLRERQPQKVVIVVNDVTRPTPYEVMLPPLVAELERAGIGDEQVTLVVATGSHRANTEEENRASFGEEICRRFNIISHDCDRDLVAIGRLSDGQELVINRLVAEADFIITTGLITMHYIAGFSGGRKSILPGVAARNLIQYNHSLMTDPRACAGNWRTNPVHWLMLEAARLVGVDFILNVVTNEKKEIVQAVAGDLEQAWLAGVETCRQMSMVTVPRAADVVLVSAGGHPKDINLYQAQKALEAAAAATRPGGTIILLARCREGLGEHTFEKWMLEAETLEDIFRRFEQGFVLGGHKAYAIARVLQEKQVILISDLGKELTESLFMRYADSIPTALLQVEEQYGQDYSLLVIPDGSQVQPEVASA</sequence>
<dbReference type="PANTHER" id="PTHR33171:SF17">
    <property type="entry name" value="LARA-LIKE N-TERMINAL DOMAIN-CONTAINING PROTEIN"/>
    <property type="match status" value="1"/>
</dbReference>
<proteinExistence type="predicted"/>
<dbReference type="InterPro" id="IPR029063">
    <property type="entry name" value="SAM-dependent_MTases_sf"/>
</dbReference>
<dbReference type="Pfam" id="PF09861">
    <property type="entry name" value="Lar_N"/>
    <property type="match status" value="1"/>
</dbReference>
<protein>
    <submittedName>
        <fullName evidence="3">Nickel-dependent lactate racemase</fullName>
    </submittedName>
</protein>
<evidence type="ECO:0000313" key="4">
    <source>
        <dbReference type="Proteomes" id="UP000189933"/>
    </source>
</evidence>
<keyword evidence="4" id="KW-1185">Reference proteome</keyword>
<evidence type="ECO:0000313" key="3">
    <source>
        <dbReference type="EMBL" id="SKA12444.1"/>
    </source>
</evidence>
<dbReference type="NCBIfam" id="NF033504">
    <property type="entry name" value="Ni_dep_LarA"/>
    <property type="match status" value="1"/>
</dbReference>
<name>A0A1T4R8U6_9FIRM</name>
<dbReference type="Pfam" id="PF21113">
    <property type="entry name" value="LarA_C"/>
    <property type="match status" value="1"/>
</dbReference>
<dbReference type="Proteomes" id="UP000189933">
    <property type="component" value="Unassembled WGS sequence"/>
</dbReference>
<dbReference type="InterPro" id="IPR043166">
    <property type="entry name" value="LarA-like_C"/>
</dbReference>
<dbReference type="InterPro" id="IPR048068">
    <property type="entry name" value="LarA-like"/>
</dbReference>
<dbReference type="PANTHER" id="PTHR33171">
    <property type="entry name" value="LAR_N DOMAIN-CONTAINING PROTEIN"/>
    <property type="match status" value="1"/>
</dbReference>
<reference evidence="4" key="1">
    <citation type="submission" date="2017-02" db="EMBL/GenBank/DDBJ databases">
        <authorList>
            <person name="Varghese N."/>
            <person name="Submissions S."/>
        </authorList>
    </citation>
    <scope>NUCLEOTIDE SEQUENCE [LARGE SCALE GENOMIC DNA]</scope>
    <source>
        <strain evidence="4">DSM 16521</strain>
    </source>
</reference>
<evidence type="ECO:0000259" key="1">
    <source>
        <dbReference type="Pfam" id="PF09861"/>
    </source>
</evidence>
<dbReference type="InterPro" id="IPR047926">
    <property type="entry name" value="Ni_dep_LarA"/>
</dbReference>
<dbReference type="RefSeq" id="WP_078666024.1">
    <property type="nucleotide sequence ID" value="NZ_FUXM01000026.1"/>
</dbReference>
<feature type="domain" description="Lactate racemase C-terminal" evidence="2">
    <location>
        <begin position="273"/>
        <end position="413"/>
    </location>
</feature>
<dbReference type="EMBL" id="FUXM01000026">
    <property type="protein sequence ID" value="SKA12444.1"/>
    <property type="molecule type" value="Genomic_DNA"/>
</dbReference>
<dbReference type="SUPFAM" id="SSF53335">
    <property type="entry name" value="S-adenosyl-L-methionine-dependent methyltransferases"/>
    <property type="match status" value="1"/>
</dbReference>
<dbReference type="Gene3D" id="3.90.226.30">
    <property type="match status" value="1"/>
</dbReference>
<gene>
    <name evidence="3" type="ORF">SAMN02745885_01992</name>
</gene>
<dbReference type="AlphaFoldDB" id="A0A1T4R8U6"/>
<organism evidence="3 4">
    <name type="scientific">Carboxydocella sporoproducens DSM 16521</name>
    <dbReference type="NCBI Taxonomy" id="1121270"/>
    <lineage>
        <taxon>Bacteria</taxon>
        <taxon>Bacillati</taxon>
        <taxon>Bacillota</taxon>
        <taxon>Clostridia</taxon>
        <taxon>Eubacteriales</taxon>
        <taxon>Clostridiales Family XVI. Incertae Sedis</taxon>
        <taxon>Carboxydocella</taxon>
    </lineage>
</organism>
<accession>A0A1T4R8U6</accession>
<feature type="domain" description="LarA-like N-terminal" evidence="1">
    <location>
        <begin position="7"/>
        <end position="206"/>
    </location>
</feature>
<evidence type="ECO:0000259" key="2">
    <source>
        <dbReference type="Pfam" id="PF21113"/>
    </source>
</evidence>